<feature type="transmembrane region" description="Helical" evidence="2">
    <location>
        <begin position="94"/>
        <end position="115"/>
    </location>
</feature>
<keyword evidence="2" id="KW-0472">Membrane</keyword>
<evidence type="ECO:0000313" key="5">
    <source>
        <dbReference type="Proteomes" id="UP001501867"/>
    </source>
</evidence>
<protein>
    <submittedName>
        <fullName evidence="4">Endonuclease/exonuclease/phosphatase family protein</fullName>
    </submittedName>
</protein>
<accession>A0ABP3EPF5</accession>
<feature type="transmembrane region" description="Helical" evidence="2">
    <location>
        <begin position="67"/>
        <end position="87"/>
    </location>
</feature>
<feature type="compositionally biased region" description="Low complexity" evidence="1">
    <location>
        <begin position="15"/>
        <end position="31"/>
    </location>
</feature>
<reference evidence="5" key="1">
    <citation type="journal article" date="2019" name="Int. J. Syst. Evol. Microbiol.">
        <title>The Global Catalogue of Microorganisms (GCM) 10K type strain sequencing project: providing services to taxonomists for standard genome sequencing and annotation.</title>
        <authorList>
            <consortium name="The Broad Institute Genomics Platform"/>
            <consortium name="The Broad Institute Genome Sequencing Center for Infectious Disease"/>
            <person name="Wu L."/>
            <person name="Ma J."/>
        </authorList>
    </citation>
    <scope>NUCLEOTIDE SEQUENCE [LARGE SCALE GENOMIC DNA]</scope>
    <source>
        <strain evidence="5">JCM 4505</strain>
    </source>
</reference>
<dbReference type="GO" id="GO:0004519">
    <property type="term" value="F:endonuclease activity"/>
    <property type="evidence" value="ECO:0007669"/>
    <property type="project" value="UniProtKB-KW"/>
</dbReference>
<keyword evidence="4" id="KW-0255">Endonuclease</keyword>
<feature type="region of interest" description="Disordered" evidence="1">
    <location>
        <begin position="1"/>
        <end position="32"/>
    </location>
</feature>
<evidence type="ECO:0000256" key="1">
    <source>
        <dbReference type="SAM" id="MobiDB-lite"/>
    </source>
</evidence>
<dbReference type="InterPro" id="IPR036691">
    <property type="entry name" value="Endo/exonu/phosph_ase_sf"/>
</dbReference>
<evidence type="ECO:0000313" key="4">
    <source>
        <dbReference type="EMBL" id="GAA0272740.1"/>
    </source>
</evidence>
<dbReference type="InterPro" id="IPR005135">
    <property type="entry name" value="Endo/exonuclease/phosphatase"/>
</dbReference>
<evidence type="ECO:0000259" key="3">
    <source>
        <dbReference type="Pfam" id="PF03372"/>
    </source>
</evidence>
<keyword evidence="2" id="KW-1133">Transmembrane helix</keyword>
<keyword evidence="5" id="KW-1185">Reference proteome</keyword>
<comment type="caution">
    <text evidence="4">The sequence shown here is derived from an EMBL/GenBank/DDBJ whole genome shotgun (WGS) entry which is preliminary data.</text>
</comment>
<feature type="transmembrane region" description="Helical" evidence="2">
    <location>
        <begin position="38"/>
        <end position="55"/>
    </location>
</feature>
<name>A0ABP3EPF5_9ACTN</name>
<evidence type="ECO:0000256" key="2">
    <source>
        <dbReference type="SAM" id="Phobius"/>
    </source>
</evidence>
<dbReference type="SUPFAM" id="SSF56219">
    <property type="entry name" value="DNase I-like"/>
    <property type="match status" value="1"/>
</dbReference>
<feature type="compositionally biased region" description="Polar residues" evidence="1">
    <location>
        <begin position="1"/>
        <end position="13"/>
    </location>
</feature>
<organism evidence="4 5">
    <name type="scientific">Streptomyces polychromogenes</name>
    <dbReference type="NCBI Taxonomy" id="67342"/>
    <lineage>
        <taxon>Bacteria</taxon>
        <taxon>Bacillati</taxon>
        <taxon>Actinomycetota</taxon>
        <taxon>Actinomycetes</taxon>
        <taxon>Kitasatosporales</taxon>
        <taxon>Streptomycetaceae</taxon>
        <taxon>Streptomyces</taxon>
    </lineage>
</organism>
<sequence>MSTTNASDNQSGTVPPAASDIDPAASGTAATRPRRTRGRVLVALAAGCALLMAWHDHLPEGPGNLGSLFQTFLPWTVLTVPVLLAAALVRRSRLAVAAVLAPAVVWGCLFAGTLADKRSGGAEFTVVSHNVDENNPDPARTARALAASGADLLALQELSAASTPVYERELAARYPYSSVHLGVGLWSKHPLAGVEPVPIMPWTRAVRAAVDTPRGPVAVYAVHLASVRVSPVAGFTTGGRNDSARKLADALRAERLPRVLVVGDFNGTDGDAALRPVTSGLRSAQREAGAGFGLTWPAAFPVVRIDQILLKGMTPLSARTMPATGSDHLPVVASLRL</sequence>
<dbReference type="Gene3D" id="3.60.10.10">
    <property type="entry name" value="Endonuclease/exonuclease/phosphatase"/>
    <property type="match status" value="1"/>
</dbReference>
<keyword evidence="4" id="KW-0540">Nuclease</keyword>
<dbReference type="Pfam" id="PF03372">
    <property type="entry name" value="Exo_endo_phos"/>
    <property type="match status" value="1"/>
</dbReference>
<proteinExistence type="predicted"/>
<keyword evidence="2" id="KW-0812">Transmembrane</keyword>
<keyword evidence="4" id="KW-0378">Hydrolase</keyword>
<dbReference type="EMBL" id="BAAABV010000006">
    <property type="protein sequence ID" value="GAA0272740.1"/>
    <property type="molecule type" value="Genomic_DNA"/>
</dbReference>
<gene>
    <name evidence="4" type="ORF">GCM10010302_07910</name>
</gene>
<feature type="domain" description="Endonuclease/exonuclease/phosphatase" evidence="3">
    <location>
        <begin position="128"/>
        <end position="328"/>
    </location>
</feature>
<dbReference type="Proteomes" id="UP001501867">
    <property type="component" value="Unassembled WGS sequence"/>
</dbReference>